<proteinExistence type="predicted"/>
<dbReference type="Gene3D" id="3.10.200.10">
    <property type="entry name" value="Alpha carbonic anhydrase"/>
    <property type="match status" value="1"/>
</dbReference>
<organism evidence="2 3">
    <name type="scientific">Artemisia annua</name>
    <name type="common">Sweet wormwood</name>
    <dbReference type="NCBI Taxonomy" id="35608"/>
    <lineage>
        <taxon>Eukaryota</taxon>
        <taxon>Viridiplantae</taxon>
        <taxon>Streptophyta</taxon>
        <taxon>Embryophyta</taxon>
        <taxon>Tracheophyta</taxon>
        <taxon>Spermatophyta</taxon>
        <taxon>Magnoliopsida</taxon>
        <taxon>eudicotyledons</taxon>
        <taxon>Gunneridae</taxon>
        <taxon>Pentapetalae</taxon>
        <taxon>asterids</taxon>
        <taxon>campanulids</taxon>
        <taxon>Asterales</taxon>
        <taxon>Asteraceae</taxon>
        <taxon>Asteroideae</taxon>
        <taxon>Anthemideae</taxon>
        <taxon>Artemisiinae</taxon>
        <taxon>Artemisia</taxon>
    </lineage>
</organism>
<dbReference type="InterPro" id="IPR041891">
    <property type="entry name" value="Alpha_CA_prokaryot-like"/>
</dbReference>
<comment type="caution">
    <text evidence="2">The sequence shown here is derived from an EMBL/GenBank/DDBJ whole genome shotgun (WGS) entry which is preliminary data.</text>
</comment>
<evidence type="ECO:0000313" key="3">
    <source>
        <dbReference type="Proteomes" id="UP000245207"/>
    </source>
</evidence>
<dbReference type="GO" id="GO:0004089">
    <property type="term" value="F:carbonate dehydratase activity"/>
    <property type="evidence" value="ECO:0007669"/>
    <property type="project" value="InterPro"/>
</dbReference>
<dbReference type="STRING" id="35608.A0A2U1KVG1"/>
<keyword evidence="3" id="KW-1185">Reference proteome</keyword>
<dbReference type="InterPro" id="IPR023561">
    <property type="entry name" value="Carbonic_anhydrase_a-class"/>
</dbReference>
<sequence>MDHIIGERSIPSGACVIKETCSLQLIFYTKGSKLRTSSLGRLDRDYKPANSTLLNRGHDMMLRWIGGAGHLNINGTEYQLNQLHWHAPTEHTINGRRFNLELHLVHQSTDGKIAVVGIMYKIGRPDSLLSVMEPYFKALASTKDVEKSTKDVEKSVRTVSREQLHAIREAVHDDAEVNSRPVQPLNNRWLKLYRPDVQQNN</sequence>
<evidence type="ECO:0000313" key="2">
    <source>
        <dbReference type="EMBL" id="PWA40722.1"/>
    </source>
</evidence>
<dbReference type="GO" id="GO:0008270">
    <property type="term" value="F:zinc ion binding"/>
    <property type="evidence" value="ECO:0007669"/>
    <property type="project" value="InterPro"/>
</dbReference>
<dbReference type="PANTHER" id="PTHR18952">
    <property type="entry name" value="CARBONIC ANHYDRASE"/>
    <property type="match status" value="1"/>
</dbReference>
<dbReference type="SUPFAM" id="SSF51069">
    <property type="entry name" value="Carbonic anhydrase"/>
    <property type="match status" value="1"/>
</dbReference>
<dbReference type="OrthoDB" id="429145at2759"/>
<reference evidence="2 3" key="1">
    <citation type="journal article" date="2018" name="Mol. Plant">
        <title>The genome of Artemisia annua provides insight into the evolution of Asteraceae family and artemisinin biosynthesis.</title>
        <authorList>
            <person name="Shen Q."/>
            <person name="Zhang L."/>
            <person name="Liao Z."/>
            <person name="Wang S."/>
            <person name="Yan T."/>
            <person name="Shi P."/>
            <person name="Liu M."/>
            <person name="Fu X."/>
            <person name="Pan Q."/>
            <person name="Wang Y."/>
            <person name="Lv Z."/>
            <person name="Lu X."/>
            <person name="Zhang F."/>
            <person name="Jiang W."/>
            <person name="Ma Y."/>
            <person name="Chen M."/>
            <person name="Hao X."/>
            <person name="Li L."/>
            <person name="Tang Y."/>
            <person name="Lv G."/>
            <person name="Zhou Y."/>
            <person name="Sun X."/>
            <person name="Brodelius P.E."/>
            <person name="Rose J.K.C."/>
            <person name="Tang K."/>
        </authorList>
    </citation>
    <scope>NUCLEOTIDE SEQUENCE [LARGE SCALE GENOMIC DNA]</scope>
    <source>
        <strain evidence="3">cv. Huhao1</strain>
        <tissue evidence="2">Leaf</tissue>
    </source>
</reference>
<evidence type="ECO:0000259" key="1">
    <source>
        <dbReference type="PROSITE" id="PS51144"/>
    </source>
</evidence>
<gene>
    <name evidence="2" type="ORF">CTI12_AA560310</name>
</gene>
<dbReference type="InterPro" id="IPR036398">
    <property type="entry name" value="CA_dom_sf"/>
</dbReference>
<dbReference type="CDD" id="cd03124">
    <property type="entry name" value="alpha_CA_prokaryotic_like"/>
    <property type="match status" value="1"/>
</dbReference>
<dbReference type="Pfam" id="PF00194">
    <property type="entry name" value="Carb_anhydrase"/>
    <property type="match status" value="1"/>
</dbReference>
<dbReference type="InterPro" id="IPR001148">
    <property type="entry name" value="CA_dom"/>
</dbReference>
<name>A0A2U1KVG1_ARTAN</name>
<dbReference type="PANTHER" id="PTHR18952:SF208">
    <property type="entry name" value="CARBONIC ANHYDRASE XA-RELATED"/>
    <property type="match status" value="1"/>
</dbReference>
<dbReference type="PROSITE" id="PS51144">
    <property type="entry name" value="ALPHA_CA_2"/>
    <property type="match status" value="1"/>
</dbReference>
<dbReference type="AlphaFoldDB" id="A0A2U1KVG1"/>
<protein>
    <submittedName>
        <fullName evidence="2">Bifunctional monodehydroascorbate reductase and carbonic anhydrase nectarin-3</fullName>
    </submittedName>
</protein>
<dbReference type="SMART" id="SM01057">
    <property type="entry name" value="Carb_anhydrase"/>
    <property type="match status" value="1"/>
</dbReference>
<feature type="domain" description="Alpha-carbonic anhydrase" evidence="1">
    <location>
        <begin position="1"/>
        <end position="201"/>
    </location>
</feature>
<dbReference type="EMBL" id="PKPP01013585">
    <property type="protein sequence ID" value="PWA40722.1"/>
    <property type="molecule type" value="Genomic_DNA"/>
</dbReference>
<dbReference type="Proteomes" id="UP000245207">
    <property type="component" value="Unassembled WGS sequence"/>
</dbReference>
<accession>A0A2U1KVG1</accession>
<dbReference type="GO" id="GO:0006730">
    <property type="term" value="P:one-carbon metabolic process"/>
    <property type="evidence" value="ECO:0007669"/>
    <property type="project" value="TreeGrafter"/>
</dbReference>